<reference evidence="2 3" key="1">
    <citation type="journal article" date="2016" name="Mol. Biol. Evol.">
        <title>Comparative Genomics of Early-Diverging Mushroom-Forming Fungi Provides Insights into the Origins of Lignocellulose Decay Capabilities.</title>
        <authorList>
            <person name="Nagy L.G."/>
            <person name="Riley R."/>
            <person name="Tritt A."/>
            <person name="Adam C."/>
            <person name="Daum C."/>
            <person name="Floudas D."/>
            <person name="Sun H."/>
            <person name="Yadav J.S."/>
            <person name="Pangilinan J."/>
            <person name="Larsson K.H."/>
            <person name="Matsuura K."/>
            <person name="Barry K."/>
            <person name="Labutti K."/>
            <person name="Kuo R."/>
            <person name="Ohm R.A."/>
            <person name="Bhattacharya S.S."/>
            <person name="Shirouzu T."/>
            <person name="Yoshinaga Y."/>
            <person name="Martin F.M."/>
            <person name="Grigoriev I.V."/>
            <person name="Hibbett D.S."/>
        </authorList>
    </citation>
    <scope>NUCLEOTIDE SEQUENCE [LARGE SCALE GENOMIC DNA]</scope>
    <source>
        <strain evidence="2 3">HHB14362 ss-1</strain>
    </source>
</reference>
<dbReference type="AlphaFoldDB" id="A0A165SB89"/>
<evidence type="ECO:0000313" key="2">
    <source>
        <dbReference type="EMBL" id="KZT24911.1"/>
    </source>
</evidence>
<dbReference type="Proteomes" id="UP000076761">
    <property type="component" value="Unassembled WGS sequence"/>
</dbReference>
<proteinExistence type="predicted"/>
<feature type="region of interest" description="Disordered" evidence="1">
    <location>
        <begin position="124"/>
        <end position="162"/>
    </location>
</feature>
<name>A0A165SB89_9AGAM</name>
<feature type="compositionally biased region" description="Polar residues" evidence="1">
    <location>
        <begin position="129"/>
        <end position="143"/>
    </location>
</feature>
<gene>
    <name evidence="2" type="ORF">NEOLEDRAFT_1178685</name>
</gene>
<protein>
    <submittedName>
        <fullName evidence="2">Uncharacterized protein</fullName>
    </submittedName>
</protein>
<evidence type="ECO:0000256" key="1">
    <source>
        <dbReference type="SAM" id="MobiDB-lite"/>
    </source>
</evidence>
<accession>A0A165SB89</accession>
<sequence>MAAFFSQAPMPDPHFNPPLLDNYIPVDDSMQVNALDNTNFEPVDMNNYMDIDAHPNALDHISTSITTNLIQIAADPSLMALNTLIMVCSDPFSSLPSSMRVAVTLDSWTTPTCDLQFLSDASALPSEPVPTSSVQEIPASQQPGGDITGPSSAADGGLVGIE</sequence>
<dbReference type="InParanoid" id="A0A165SB89"/>
<dbReference type="EMBL" id="KV425574">
    <property type="protein sequence ID" value="KZT24911.1"/>
    <property type="molecule type" value="Genomic_DNA"/>
</dbReference>
<evidence type="ECO:0000313" key="3">
    <source>
        <dbReference type="Proteomes" id="UP000076761"/>
    </source>
</evidence>
<organism evidence="2 3">
    <name type="scientific">Neolentinus lepideus HHB14362 ss-1</name>
    <dbReference type="NCBI Taxonomy" id="1314782"/>
    <lineage>
        <taxon>Eukaryota</taxon>
        <taxon>Fungi</taxon>
        <taxon>Dikarya</taxon>
        <taxon>Basidiomycota</taxon>
        <taxon>Agaricomycotina</taxon>
        <taxon>Agaricomycetes</taxon>
        <taxon>Gloeophyllales</taxon>
        <taxon>Gloeophyllaceae</taxon>
        <taxon>Neolentinus</taxon>
    </lineage>
</organism>
<keyword evidence="3" id="KW-1185">Reference proteome</keyword>